<dbReference type="Pfam" id="PF00075">
    <property type="entry name" value="RNase_H"/>
    <property type="match status" value="1"/>
</dbReference>
<comment type="similarity">
    <text evidence="4">Belongs to the RNase H family.</text>
</comment>
<dbReference type="GO" id="GO:0046872">
    <property type="term" value="F:metal ion binding"/>
    <property type="evidence" value="ECO:0007669"/>
    <property type="project" value="UniProtKB-KW"/>
</dbReference>
<dbReference type="EC" id="3.1.26.4" evidence="5"/>
<keyword evidence="9" id="KW-0255">Endonuclease</keyword>
<organism evidence="14 15">
    <name type="scientific">Mycena metata</name>
    <dbReference type="NCBI Taxonomy" id="1033252"/>
    <lineage>
        <taxon>Eukaryota</taxon>
        <taxon>Fungi</taxon>
        <taxon>Dikarya</taxon>
        <taxon>Basidiomycota</taxon>
        <taxon>Agaricomycotina</taxon>
        <taxon>Agaricomycetes</taxon>
        <taxon>Agaricomycetidae</taxon>
        <taxon>Agaricales</taxon>
        <taxon>Marasmiineae</taxon>
        <taxon>Mycenaceae</taxon>
        <taxon>Mycena</taxon>
    </lineage>
</organism>
<evidence type="ECO:0000256" key="12">
    <source>
        <dbReference type="SAM" id="MobiDB-lite"/>
    </source>
</evidence>
<dbReference type="InterPro" id="IPR050092">
    <property type="entry name" value="RNase_H"/>
</dbReference>
<feature type="region of interest" description="Disordered" evidence="12">
    <location>
        <begin position="289"/>
        <end position="345"/>
    </location>
</feature>
<dbReference type="InterPro" id="IPR009027">
    <property type="entry name" value="Ribosomal_bL9/RNase_H1_N"/>
</dbReference>
<comment type="function">
    <text evidence="3">Endonuclease that specifically degrades the RNA of RNA-DNA hybrids.</text>
</comment>
<dbReference type="SUPFAM" id="SSF55658">
    <property type="entry name" value="L9 N-domain-like"/>
    <property type="match status" value="1"/>
</dbReference>
<name>A0AAD7HMV8_9AGAR</name>
<dbReference type="PANTHER" id="PTHR10642:SF26">
    <property type="entry name" value="RIBONUCLEASE H1"/>
    <property type="match status" value="1"/>
</dbReference>
<dbReference type="Gene3D" id="3.30.420.10">
    <property type="entry name" value="Ribonuclease H-like superfamily/Ribonuclease H"/>
    <property type="match status" value="1"/>
</dbReference>
<keyword evidence="8" id="KW-0479">Metal-binding</keyword>
<proteinExistence type="inferred from homology"/>
<dbReference type="CDD" id="cd09280">
    <property type="entry name" value="RNase_HI_eukaryote_like"/>
    <property type="match status" value="1"/>
</dbReference>
<dbReference type="Proteomes" id="UP001215598">
    <property type="component" value="Unassembled WGS sequence"/>
</dbReference>
<dbReference type="FunFam" id="3.40.970.10:FF:000002">
    <property type="entry name" value="Ribonuclease H"/>
    <property type="match status" value="1"/>
</dbReference>
<evidence type="ECO:0000256" key="7">
    <source>
        <dbReference type="ARBA" id="ARBA00022722"/>
    </source>
</evidence>
<dbReference type="InterPro" id="IPR002156">
    <property type="entry name" value="RNaseH_domain"/>
</dbReference>
<evidence type="ECO:0000313" key="15">
    <source>
        <dbReference type="Proteomes" id="UP001215598"/>
    </source>
</evidence>
<feature type="domain" description="RNase H type-1" evidence="13">
    <location>
        <begin position="84"/>
        <end position="234"/>
    </location>
</feature>
<dbReference type="EMBL" id="JARKIB010000204">
    <property type="protein sequence ID" value="KAJ7724209.1"/>
    <property type="molecule type" value="Genomic_DNA"/>
</dbReference>
<evidence type="ECO:0000256" key="11">
    <source>
        <dbReference type="ARBA" id="ARBA00022842"/>
    </source>
</evidence>
<reference evidence="14" key="1">
    <citation type="submission" date="2023-03" db="EMBL/GenBank/DDBJ databases">
        <title>Massive genome expansion in bonnet fungi (Mycena s.s.) driven by repeated elements and novel gene families across ecological guilds.</title>
        <authorList>
            <consortium name="Lawrence Berkeley National Laboratory"/>
            <person name="Harder C.B."/>
            <person name="Miyauchi S."/>
            <person name="Viragh M."/>
            <person name="Kuo A."/>
            <person name="Thoen E."/>
            <person name="Andreopoulos B."/>
            <person name="Lu D."/>
            <person name="Skrede I."/>
            <person name="Drula E."/>
            <person name="Henrissat B."/>
            <person name="Morin E."/>
            <person name="Kohler A."/>
            <person name="Barry K."/>
            <person name="LaButti K."/>
            <person name="Morin E."/>
            <person name="Salamov A."/>
            <person name="Lipzen A."/>
            <person name="Mereny Z."/>
            <person name="Hegedus B."/>
            <person name="Baldrian P."/>
            <person name="Stursova M."/>
            <person name="Weitz H."/>
            <person name="Taylor A."/>
            <person name="Grigoriev I.V."/>
            <person name="Nagy L.G."/>
            <person name="Martin F."/>
            <person name="Kauserud H."/>
        </authorList>
    </citation>
    <scope>NUCLEOTIDE SEQUENCE</scope>
    <source>
        <strain evidence="14">CBHHK182m</strain>
    </source>
</reference>
<dbReference type="Gene3D" id="3.40.970.10">
    <property type="entry name" value="Ribonuclease H1, N-terminal domain"/>
    <property type="match status" value="1"/>
</dbReference>
<keyword evidence="7" id="KW-0540">Nuclease</keyword>
<keyword evidence="11" id="KW-0460">Magnesium</keyword>
<dbReference type="PANTHER" id="PTHR10642">
    <property type="entry name" value="RIBONUCLEASE H1"/>
    <property type="match status" value="1"/>
</dbReference>
<dbReference type="InterPro" id="IPR036397">
    <property type="entry name" value="RNaseH_sf"/>
</dbReference>
<evidence type="ECO:0000256" key="4">
    <source>
        <dbReference type="ARBA" id="ARBA00005300"/>
    </source>
</evidence>
<dbReference type="InterPro" id="IPR011320">
    <property type="entry name" value="RNase_H1_N"/>
</dbReference>
<comment type="cofactor">
    <cofactor evidence="2">
        <name>Mg(2+)</name>
        <dbReference type="ChEBI" id="CHEBI:18420"/>
    </cofactor>
</comment>
<dbReference type="InterPro" id="IPR037056">
    <property type="entry name" value="RNase_H1_N_sf"/>
</dbReference>
<accession>A0AAD7HMV8</accession>
<gene>
    <name evidence="14" type="ORF">B0H16DRAFT_1736810</name>
</gene>
<dbReference type="InterPro" id="IPR012337">
    <property type="entry name" value="RNaseH-like_sf"/>
</dbReference>
<comment type="catalytic activity">
    <reaction evidence="1">
        <text>Endonucleolytic cleavage to 5'-phosphomonoester.</text>
        <dbReference type="EC" id="3.1.26.4"/>
    </reaction>
</comment>
<dbReference type="GO" id="GO:0003676">
    <property type="term" value="F:nucleic acid binding"/>
    <property type="evidence" value="ECO:0007669"/>
    <property type="project" value="InterPro"/>
</dbReference>
<evidence type="ECO:0000256" key="2">
    <source>
        <dbReference type="ARBA" id="ARBA00001946"/>
    </source>
</evidence>
<feature type="compositionally biased region" description="Low complexity" evidence="12">
    <location>
        <begin position="326"/>
        <end position="341"/>
    </location>
</feature>
<evidence type="ECO:0000256" key="1">
    <source>
        <dbReference type="ARBA" id="ARBA00000077"/>
    </source>
</evidence>
<evidence type="ECO:0000256" key="10">
    <source>
        <dbReference type="ARBA" id="ARBA00022801"/>
    </source>
</evidence>
<evidence type="ECO:0000256" key="5">
    <source>
        <dbReference type="ARBA" id="ARBA00012180"/>
    </source>
</evidence>
<keyword evidence="15" id="KW-1185">Reference proteome</keyword>
<dbReference type="AlphaFoldDB" id="A0AAD7HMV8"/>
<evidence type="ECO:0000256" key="8">
    <source>
        <dbReference type="ARBA" id="ARBA00022723"/>
    </source>
</evidence>
<protein>
    <recommendedName>
        <fullName evidence="6">Ribonuclease H</fullName>
        <ecNumber evidence="5">3.1.26.4</ecNumber>
    </recommendedName>
</protein>
<evidence type="ECO:0000259" key="13">
    <source>
        <dbReference type="PROSITE" id="PS50879"/>
    </source>
</evidence>
<dbReference type="GO" id="GO:0004523">
    <property type="term" value="F:RNA-DNA hybrid ribonuclease activity"/>
    <property type="evidence" value="ECO:0007669"/>
    <property type="project" value="UniProtKB-EC"/>
</dbReference>
<dbReference type="PROSITE" id="PS50879">
    <property type="entry name" value="RNASE_H_1"/>
    <property type="match status" value="1"/>
</dbReference>
<evidence type="ECO:0000256" key="6">
    <source>
        <dbReference type="ARBA" id="ARBA00017721"/>
    </source>
</evidence>
<dbReference type="GO" id="GO:0043137">
    <property type="term" value="P:DNA replication, removal of RNA primer"/>
    <property type="evidence" value="ECO:0007669"/>
    <property type="project" value="TreeGrafter"/>
</dbReference>
<dbReference type="SUPFAM" id="SSF53098">
    <property type="entry name" value="Ribonuclease H-like"/>
    <property type="match status" value="1"/>
</dbReference>
<keyword evidence="10" id="KW-0378">Hydrolase</keyword>
<comment type="caution">
    <text evidence="14">The sequence shown here is derived from an EMBL/GenBank/DDBJ whole genome shotgun (WGS) entry which is preliminary data.</text>
</comment>
<feature type="region of interest" description="Disordered" evidence="12">
    <location>
        <begin position="54"/>
        <end position="81"/>
    </location>
</feature>
<evidence type="ECO:0000256" key="3">
    <source>
        <dbReference type="ARBA" id="ARBA00004065"/>
    </source>
</evidence>
<dbReference type="Pfam" id="PF01693">
    <property type="entry name" value="Cauli_VI"/>
    <property type="match status" value="1"/>
</dbReference>
<evidence type="ECO:0000256" key="9">
    <source>
        <dbReference type="ARBA" id="ARBA00022759"/>
    </source>
</evidence>
<evidence type="ECO:0000313" key="14">
    <source>
        <dbReference type="EMBL" id="KAJ7724209.1"/>
    </source>
</evidence>
<sequence>MGNKPKFYAVKVGKQPGIYQTWAECEGLVMGFNGAKYKSFPLRAEAEAWMAGETAASPVKAATASGSSDDKGKKRMMSPDVEDESSWDVVYSDGASKNNGKPNAVAGVGVWWGEGDPRNLAERCPGDQTNNRAELIAILRILETTPHSKRPLLIKSDSIYSINCFKSWIGNWIKRNWVSASGEPVKNAPLIRYISAQLDARARRGQKVRLQHVKGHSGQTGNEGADLMANKGCFEVSTPERHWAQLEAELRARLEVEFQGADFPTPSPLEVQADEDDIAVVNLGESPVKMRKISTEKPKSKTPVPSRTPAPSKPTSSVTPIPRAEAQASSSKVATSTAASTPQISADDLAQYAEGLLDDDDLLAELSD</sequence>